<dbReference type="InterPro" id="IPR041667">
    <property type="entry name" value="Cupin_8"/>
</dbReference>
<feature type="domain" description="JmjC" evidence="1">
    <location>
        <begin position="391"/>
        <end position="535"/>
    </location>
</feature>
<organism evidence="2 3">
    <name type="scientific">Moorena producens PAL-8-15-08-1</name>
    <dbReference type="NCBI Taxonomy" id="1458985"/>
    <lineage>
        <taxon>Bacteria</taxon>
        <taxon>Bacillati</taxon>
        <taxon>Cyanobacteriota</taxon>
        <taxon>Cyanophyceae</taxon>
        <taxon>Coleofasciculales</taxon>
        <taxon>Coleofasciculaceae</taxon>
        <taxon>Moorena</taxon>
    </lineage>
</organism>
<dbReference type="GO" id="GO:0016706">
    <property type="term" value="F:2-oxoglutarate-dependent dioxygenase activity"/>
    <property type="evidence" value="ECO:0007669"/>
    <property type="project" value="TreeGrafter"/>
</dbReference>
<dbReference type="PROSITE" id="PS51184">
    <property type="entry name" value="JMJC"/>
    <property type="match status" value="2"/>
</dbReference>
<dbReference type="GO" id="GO:0043565">
    <property type="term" value="F:sequence-specific DNA binding"/>
    <property type="evidence" value="ECO:0007669"/>
    <property type="project" value="TreeGrafter"/>
</dbReference>
<dbReference type="RefSeq" id="WP_070391277.1">
    <property type="nucleotide sequence ID" value="NZ_CP017599.1"/>
</dbReference>
<accession>A0A1D8TM94</accession>
<dbReference type="GO" id="GO:0005737">
    <property type="term" value="C:cytoplasm"/>
    <property type="evidence" value="ECO:0007669"/>
    <property type="project" value="TreeGrafter"/>
</dbReference>
<dbReference type="Pfam" id="PF13621">
    <property type="entry name" value="Cupin_8"/>
    <property type="match status" value="2"/>
</dbReference>
<dbReference type="Proteomes" id="UP000177870">
    <property type="component" value="Chromosome"/>
</dbReference>
<dbReference type="EMBL" id="CP017599">
    <property type="protein sequence ID" value="AOW98770.1"/>
    <property type="molecule type" value="Genomic_DNA"/>
</dbReference>
<dbReference type="SUPFAM" id="SSF51197">
    <property type="entry name" value="Clavaminate synthase-like"/>
    <property type="match status" value="2"/>
</dbReference>
<dbReference type="SMART" id="SM00558">
    <property type="entry name" value="JmjC"/>
    <property type="match status" value="2"/>
</dbReference>
<dbReference type="InterPro" id="IPR050910">
    <property type="entry name" value="JMJD6_ArgDemeth/LysHydrox"/>
</dbReference>
<evidence type="ECO:0000259" key="1">
    <source>
        <dbReference type="PROSITE" id="PS51184"/>
    </source>
</evidence>
<gene>
    <name evidence="2" type="ORF">BJP34_04270</name>
</gene>
<feature type="domain" description="JmjC" evidence="1">
    <location>
        <begin position="102"/>
        <end position="262"/>
    </location>
</feature>
<dbReference type="GO" id="GO:0045905">
    <property type="term" value="P:positive regulation of translational termination"/>
    <property type="evidence" value="ECO:0007669"/>
    <property type="project" value="TreeGrafter"/>
</dbReference>
<name>A0A1D8TM94_9CYAN</name>
<evidence type="ECO:0000313" key="3">
    <source>
        <dbReference type="Proteomes" id="UP000177870"/>
    </source>
</evidence>
<proteinExistence type="predicted"/>
<dbReference type="Gene3D" id="2.60.120.650">
    <property type="entry name" value="Cupin"/>
    <property type="match status" value="2"/>
</dbReference>
<dbReference type="OrthoDB" id="118524at2"/>
<sequence>MSKGEKILQNYYANERIDYLDASVSSRTIIDDYLYQRKPVIIRGLIDDWEASKKWSFSWFQEKYGNIYTNVFPSGNEAKSSQMRLKKMFAKMQQGEILYSSLYTKELFPIISPDYPIAGTILSDTKFNWLLDLPKPIHGDMNVIFIGNTGTGIKNHQDSMGTHLWSAQIMGTKRWIVSPPEESEFMYEGKADWLKREESIEKYPKFKEAKALDFILETGEILILPVGWWHQTEILSDSISITHDIVNETNYHHYISELNQSHHIDPKVETFYRASQSIQANWSAQLPQIKTTPIERISYSISFEELLEKYLIPHQPVILQNQINHWPALHKWNLDYFRERFGNAFIQYFHGHDDKSKKIRLRKYLETNFDQPHYSMWCLDDFYDILAEDFDTIEPLNNQEKDWILELPKQELNALTWIFMGTKGSGIANHSDRLGQHVYSAQISGRKRWIIHPPEDEKWMYDGQVDLTNPDLVKYPLYMNASAPYDFVLEPGEVLILPNAWWHQTLTLSDSISLSHDFMNVSNIDSFLERMEARKGEKYMKSETMKPIISHWKDKRDSLRKQKSDQNLIVETV</sequence>
<dbReference type="KEGG" id="mpro:BJP34_04270"/>
<dbReference type="PANTHER" id="PTHR12480">
    <property type="entry name" value="ARGININE DEMETHYLASE AND LYSYL-HYDROXYLASE JMJD"/>
    <property type="match status" value="1"/>
</dbReference>
<dbReference type="AlphaFoldDB" id="A0A1D8TM94"/>
<dbReference type="InterPro" id="IPR003347">
    <property type="entry name" value="JmjC_dom"/>
</dbReference>
<evidence type="ECO:0000313" key="2">
    <source>
        <dbReference type="EMBL" id="AOW98770.1"/>
    </source>
</evidence>
<dbReference type="PANTHER" id="PTHR12480:SF6">
    <property type="entry name" value="2-OXOGLUTARATE AND IRON-DEPENDENT OXYGENASE JMJD4"/>
    <property type="match status" value="1"/>
</dbReference>
<protein>
    <recommendedName>
        <fullName evidence="1">JmjC domain-containing protein</fullName>
    </recommendedName>
</protein>
<reference evidence="3" key="1">
    <citation type="submission" date="2016-10" db="EMBL/GenBank/DDBJ databases">
        <title>Comparative genomics uncovers the prolific and rare metabolic potential of the cyanobacterial genus Moorea.</title>
        <authorList>
            <person name="Leao T."/>
            <person name="Castelao G."/>
            <person name="Korobeynikov A."/>
            <person name="Monroe E.A."/>
            <person name="Podell S."/>
            <person name="Glukhov E."/>
            <person name="Allen E."/>
            <person name="Gerwick W.H."/>
            <person name="Gerwick L."/>
        </authorList>
    </citation>
    <scope>NUCLEOTIDE SEQUENCE [LARGE SCALE GENOMIC DNA]</scope>
    <source>
        <strain evidence="3">PAL-8-15-08-1</strain>
    </source>
</reference>
<dbReference type="STRING" id="1458985.BJP34_04270"/>